<feature type="non-terminal residue" evidence="2">
    <location>
        <position position="1"/>
    </location>
</feature>
<accession>A0A8X6FLK5</accession>
<organism evidence="2 3">
    <name type="scientific">Trichonephila clavata</name>
    <name type="common">Joro spider</name>
    <name type="synonym">Nephila clavata</name>
    <dbReference type="NCBI Taxonomy" id="2740835"/>
    <lineage>
        <taxon>Eukaryota</taxon>
        <taxon>Metazoa</taxon>
        <taxon>Ecdysozoa</taxon>
        <taxon>Arthropoda</taxon>
        <taxon>Chelicerata</taxon>
        <taxon>Arachnida</taxon>
        <taxon>Araneae</taxon>
        <taxon>Araneomorphae</taxon>
        <taxon>Entelegynae</taxon>
        <taxon>Araneoidea</taxon>
        <taxon>Nephilidae</taxon>
        <taxon>Trichonephila</taxon>
    </lineage>
</organism>
<dbReference type="AlphaFoldDB" id="A0A8X6FLK5"/>
<dbReference type="Proteomes" id="UP000887116">
    <property type="component" value="Unassembled WGS sequence"/>
</dbReference>
<feature type="signal peptide" evidence="1">
    <location>
        <begin position="1"/>
        <end position="17"/>
    </location>
</feature>
<feature type="chain" id="PRO_5036473815" evidence="1">
    <location>
        <begin position="18"/>
        <end position="131"/>
    </location>
</feature>
<keyword evidence="1" id="KW-0732">Signal</keyword>
<gene>
    <name evidence="2" type="ORF">TNCT_365881</name>
</gene>
<dbReference type="EMBL" id="BMAO01032536">
    <property type="protein sequence ID" value="GFQ83007.1"/>
    <property type="molecule type" value="Genomic_DNA"/>
</dbReference>
<evidence type="ECO:0000313" key="2">
    <source>
        <dbReference type="EMBL" id="GFQ83007.1"/>
    </source>
</evidence>
<reference evidence="2" key="1">
    <citation type="submission" date="2020-07" db="EMBL/GenBank/DDBJ databases">
        <title>Multicomponent nature underlies the extraordinary mechanical properties of spider dragline silk.</title>
        <authorList>
            <person name="Kono N."/>
            <person name="Nakamura H."/>
            <person name="Mori M."/>
            <person name="Yoshida Y."/>
            <person name="Ohtoshi R."/>
            <person name="Malay A.D."/>
            <person name="Moran D.A.P."/>
            <person name="Tomita M."/>
            <person name="Numata K."/>
            <person name="Arakawa K."/>
        </authorList>
    </citation>
    <scope>NUCLEOTIDE SEQUENCE</scope>
</reference>
<evidence type="ECO:0000313" key="3">
    <source>
        <dbReference type="Proteomes" id="UP000887116"/>
    </source>
</evidence>
<name>A0A8X6FLK5_TRICU</name>
<comment type="caution">
    <text evidence="2">The sequence shown here is derived from an EMBL/GenBank/DDBJ whole genome shotgun (WGS) entry which is preliminary data.</text>
</comment>
<keyword evidence="3" id="KW-1185">Reference proteome</keyword>
<sequence>MDVVIMIWMGLIRPGLAWLAGRVAGDQFEEFSTLGEINRRWIHYGSSSDQVQEQLVVQGSEYAVDLQASEGDVAKVGLAGSVLINLRTLGFRWEEIYLVFSQSRHDLVSSSMVWLGPPEAGWSCHLSGDGG</sequence>
<protein>
    <submittedName>
        <fullName evidence="2">Uncharacterized protein</fullName>
    </submittedName>
</protein>
<proteinExistence type="predicted"/>
<evidence type="ECO:0000256" key="1">
    <source>
        <dbReference type="SAM" id="SignalP"/>
    </source>
</evidence>